<protein>
    <submittedName>
        <fullName evidence="2">Uncharacterized protein</fullName>
    </submittedName>
</protein>
<dbReference type="Proteomes" id="UP000053854">
    <property type="component" value="Unassembled WGS sequence"/>
</dbReference>
<feature type="non-terminal residue" evidence="2">
    <location>
        <position position="44"/>
    </location>
</feature>
<gene>
    <name evidence="2" type="ORF">N338_03155</name>
</gene>
<evidence type="ECO:0000256" key="1">
    <source>
        <dbReference type="SAM" id="SignalP"/>
    </source>
</evidence>
<accession>A0A094L930</accession>
<feature type="chain" id="PRO_5001906755" evidence="1">
    <location>
        <begin position="19"/>
        <end position="44"/>
    </location>
</feature>
<evidence type="ECO:0000313" key="2">
    <source>
        <dbReference type="EMBL" id="KFZ67838.1"/>
    </source>
</evidence>
<name>A0A094L930_PODCR</name>
<dbReference type="EMBL" id="KL282276">
    <property type="protein sequence ID" value="KFZ67838.1"/>
    <property type="molecule type" value="Genomic_DNA"/>
</dbReference>
<dbReference type="AlphaFoldDB" id="A0A094L930"/>
<keyword evidence="1" id="KW-0732">Signal</keyword>
<keyword evidence="3" id="KW-1185">Reference proteome</keyword>
<feature type="signal peptide" evidence="1">
    <location>
        <begin position="1"/>
        <end position="18"/>
    </location>
</feature>
<sequence>PVMLTGTFWFSMIHTMGSTISLSLGWCQAVPSSTSRHPVLISFM</sequence>
<evidence type="ECO:0000313" key="3">
    <source>
        <dbReference type="Proteomes" id="UP000053854"/>
    </source>
</evidence>
<feature type="non-terminal residue" evidence="2">
    <location>
        <position position="1"/>
    </location>
</feature>
<reference evidence="2 3" key="1">
    <citation type="submission" date="2014-04" db="EMBL/GenBank/DDBJ databases">
        <title>Genome evolution of avian class.</title>
        <authorList>
            <person name="Zhang G."/>
            <person name="Li C."/>
        </authorList>
    </citation>
    <scope>NUCLEOTIDE SEQUENCE [LARGE SCALE GENOMIC DNA]</scope>
    <source>
        <strain evidence="2">BGI_N338</strain>
    </source>
</reference>
<dbReference type="OrthoDB" id="10342135at2759"/>
<proteinExistence type="predicted"/>
<organism evidence="2 3">
    <name type="scientific">Podiceps cristatus</name>
    <name type="common">Great crested grebe</name>
    <dbReference type="NCBI Taxonomy" id="345573"/>
    <lineage>
        <taxon>Eukaryota</taxon>
        <taxon>Metazoa</taxon>
        <taxon>Chordata</taxon>
        <taxon>Craniata</taxon>
        <taxon>Vertebrata</taxon>
        <taxon>Euteleostomi</taxon>
        <taxon>Archelosauria</taxon>
        <taxon>Archosauria</taxon>
        <taxon>Dinosauria</taxon>
        <taxon>Saurischia</taxon>
        <taxon>Theropoda</taxon>
        <taxon>Coelurosauria</taxon>
        <taxon>Aves</taxon>
        <taxon>Neognathae</taxon>
        <taxon>Neoaves</taxon>
        <taxon>Mirandornithes</taxon>
        <taxon>Podicipediformes</taxon>
        <taxon>Podicipedidae</taxon>
        <taxon>Podiceps</taxon>
    </lineage>
</organism>